<dbReference type="GO" id="GO:0016757">
    <property type="term" value="F:glycosyltransferase activity"/>
    <property type="evidence" value="ECO:0007669"/>
    <property type="project" value="TreeGrafter"/>
</dbReference>
<dbReference type="RefSeq" id="WP_051883275.1">
    <property type="nucleotide sequence ID" value="NZ_APNK01000009.1"/>
</dbReference>
<dbReference type="EMBL" id="APNK01000009">
    <property type="protein sequence ID" value="KEZ77761.1"/>
    <property type="molecule type" value="Genomic_DNA"/>
</dbReference>
<dbReference type="Proteomes" id="UP000028302">
    <property type="component" value="Unassembled WGS sequence"/>
</dbReference>
<reference evidence="2 3" key="1">
    <citation type="submission" date="2013-03" db="EMBL/GenBank/DDBJ databases">
        <title>Salinisphaera hydrothermalis C41B8 Genome Sequencing.</title>
        <authorList>
            <person name="Li C."/>
            <person name="Lai Q."/>
            <person name="Shao Z."/>
        </authorList>
    </citation>
    <scope>NUCLEOTIDE SEQUENCE [LARGE SCALE GENOMIC DNA]</scope>
    <source>
        <strain evidence="2 3">C41B8</strain>
    </source>
</reference>
<dbReference type="PATRIC" id="fig|1304275.5.peg.1649"/>
<dbReference type="eggNOG" id="COG0438">
    <property type="taxonomic scope" value="Bacteria"/>
</dbReference>
<gene>
    <name evidence="2" type="ORF">C41B8_08085</name>
</gene>
<dbReference type="PANTHER" id="PTHR45947">
    <property type="entry name" value="SULFOQUINOVOSYL TRANSFERASE SQD2"/>
    <property type="match status" value="1"/>
</dbReference>
<protein>
    <submittedName>
        <fullName evidence="2">Glycosyltransferase</fullName>
    </submittedName>
</protein>
<sequence>MRVALVTDAWHPQINGVVRTLSTVVDELTQLGHDVVTITPDRFRSLPCPGEPEIRLALATPGQVGRRLADARPEAIHIATEGPLGQAARRYCRSRGLAFTSSYHTHFPQYLEMRMGVPRRLTFAVMRRFHAAAARVLVTTDTLADELAAHGITHTVLWPRGVDARAFAPRTDAVAIDGPRPVMVYVGRVAVEKNIGAFLDLDVPGTKVVVGDGPQLAELKQRYPDVVFAGWQSGDDLARWYAAGDVFVFASRTDTYGLVLLEALASGLPVAAYPVPGPADVLGHAPHVACLNDDLATAVHGALELSPADARAFALDYSWTACATRFVEQVEVLDPAVWDGAHASLAARLSAPVTRFIGR</sequence>
<accession>A0A084IM27</accession>
<feature type="domain" description="Glycosyltransferase subfamily 4-like N-terminal" evidence="1">
    <location>
        <begin position="14"/>
        <end position="164"/>
    </location>
</feature>
<dbReference type="InterPro" id="IPR050194">
    <property type="entry name" value="Glycosyltransferase_grp1"/>
</dbReference>
<proteinExistence type="predicted"/>
<keyword evidence="2" id="KW-0808">Transferase</keyword>
<dbReference type="OrthoDB" id="9802525at2"/>
<dbReference type="SUPFAM" id="SSF53756">
    <property type="entry name" value="UDP-Glycosyltransferase/glycogen phosphorylase"/>
    <property type="match status" value="1"/>
</dbReference>
<name>A0A084IM27_SALHC</name>
<dbReference type="CDD" id="cd03814">
    <property type="entry name" value="GT4-like"/>
    <property type="match status" value="1"/>
</dbReference>
<evidence type="ECO:0000313" key="2">
    <source>
        <dbReference type="EMBL" id="KEZ77761.1"/>
    </source>
</evidence>
<dbReference type="AlphaFoldDB" id="A0A084IM27"/>
<comment type="caution">
    <text evidence="2">The sequence shown here is derived from an EMBL/GenBank/DDBJ whole genome shotgun (WGS) entry which is preliminary data.</text>
</comment>
<evidence type="ECO:0000313" key="3">
    <source>
        <dbReference type="Proteomes" id="UP000028302"/>
    </source>
</evidence>
<evidence type="ECO:0000259" key="1">
    <source>
        <dbReference type="Pfam" id="PF13439"/>
    </source>
</evidence>
<dbReference type="Pfam" id="PF13692">
    <property type="entry name" value="Glyco_trans_1_4"/>
    <property type="match status" value="1"/>
</dbReference>
<dbReference type="STRING" id="1304275.C41B8_08085"/>
<dbReference type="Pfam" id="PF13439">
    <property type="entry name" value="Glyco_transf_4"/>
    <property type="match status" value="1"/>
</dbReference>
<organism evidence="2 3">
    <name type="scientific">Salinisphaera hydrothermalis (strain C41B8)</name>
    <dbReference type="NCBI Taxonomy" id="1304275"/>
    <lineage>
        <taxon>Bacteria</taxon>
        <taxon>Pseudomonadati</taxon>
        <taxon>Pseudomonadota</taxon>
        <taxon>Gammaproteobacteria</taxon>
        <taxon>Salinisphaerales</taxon>
        <taxon>Salinisphaeraceae</taxon>
        <taxon>Salinisphaera</taxon>
    </lineage>
</organism>
<dbReference type="Gene3D" id="3.40.50.2000">
    <property type="entry name" value="Glycogen Phosphorylase B"/>
    <property type="match status" value="2"/>
</dbReference>
<dbReference type="InterPro" id="IPR028098">
    <property type="entry name" value="Glyco_trans_4-like_N"/>
</dbReference>
<dbReference type="PANTHER" id="PTHR45947:SF3">
    <property type="entry name" value="SULFOQUINOVOSYL TRANSFERASE SQD2"/>
    <property type="match status" value="1"/>
</dbReference>
<keyword evidence="3" id="KW-1185">Reference proteome</keyword>